<sequence length="654" mass="71088">MSYSHEVQFHEILQGQDAVSGGLKGKKPYSPPQPDANTFETQEEFFNSLMAIPISSVEPHNRRCPHCWKYYGESDPGADNAEEPVKFLCGHVFGKQCMHDVFRLPRLAKVELHPMSFRPGSRGAKLGARLDKFLAPKGEEDATADNTAIKNRLIHVISSIEKPDGDILVGDILGPEWLSLIQQIVFSNHQVLKVHLLENGVVYDINGTELTTSALQYPIGYFPPLYPPADIGSTIYSYGVDEEIQTMILQHLKDHGPDPKLDFHALLYGIDNQWETTSSTPSASSAPPMLSSISPKSFPHLPDPNSSAKLPPKASPDSASSKLPPKASPDSTFSKPSSSLPTPGSLPSVSPMTHGNSVSKVSALPSAAASHTAVIGWTTSGIPPVEDFESYLSFQGASPAPKAPSNKSTAGVYQAAIIYLKSKNPNAPPLGSLEELTKKANEAFKEKSVAYKKKADAEKKRVAQAQDERAVRRKAKIDIIAAALTKVVGQYRKSQPGPPRSTSPSSPPSKKLKANSFVASNSHHTIHAVATLHQHEVGSAHYEVPQPYDGRTEGYSSEADSDNEVDSIESDGEDDYDDEKYAQCMVILVRTLCTARKCCFDGEEARNKVRLQLGGPPETIGWKDIKSSPDCCPLCKKILFKKAGGRKANKWQSS</sequence>
<gene>
    <name evidence="2" type="ORF">K505DRAFT_419764</name>
</gene>
<feature type="compositionally biased region" description="Low complexity" evidence="1">
    <location>
        <begin position="277"/>
        <end position="295"/>
    </location>
</feature>
<keyword evidence="3" id="KW-1185">Reference proteome</keyword>
<reference evidence="2" key="1">
    <citation type="journal article" date="2020" name="Stud. Mycol.">
        <title>101 Dothideomycetes genomes: a test case for predicting lifestyles and emergence of pathogens.</title>
        <authorList>
            <person name="Haridas S."/>
            <person name="Albert R."/>
            <person name="Binder M."/>
            <person name="Bloem J."/>
            <person name="Labutti K."/>
            <person name="Salamov A."/>
            <person name="Andreopoulos B."/>
            <person name="Baker S."/>
            <person name="Barry K."/>
            <person name="Bills G."/>
            <person name="Bluhm B."/>
            <person name="Cannon C."/>
            <person name="Castanera R."/>
            <person name="Culley D."/>
            <person name="Daum C."/>
            <person name="Ezra D."/>
            <person name="Gonzalez J."/>
            <person name="Henrissat B."/>
            <person name="Kuo A."/>
            <person name="Liang C."/>
            <person name="Lipzen A."/>
            <person name="Lutzoni F."/>
            <person name="Magnuson J."/>
            <person name="Mondo S."/>
            <person name="Nolan M."/>
            <person name="Ohm R."/>
            <person name="Pangilinan J."/>
            <person name="Park H.-J."/>
            <person name="Ramirez L."/>
            <person name="Alfaro M."/>
            <person name="Sun H."/>
            <person name="Tritt A."/>
            <person name="Yoshinaga Y."/>
            <person name="Zwiers L.-H."/>
            <person name="Turgeon B."/>
            <person name="Goodwin S."/>
            <person name="Spatafora J."/>
            <person name="Crous P."/>
            <person name="Grigoriev I."/>
        </authorList>
    </citation>
    <scope>NUCLEOTIDE SEQUENCE</scope>
    <source>
        <strain evidence="2">CBS 109.77</strain>
    </source>
</reference>
<organism evidence="2 3">
    <name type="scientific">Melanomma pulvis-pyrius CBS 109.77</name>
    <dbReference type="NCBI Taxonomy" id="1314802"/>
    <lineage>
        <taxon>Eukaryota</taxon>
        <taxon>Fungi</taxon>
        <taxon>Dikarya</taxon>
        <taxon>Ascomycota</taxon>
        <taxon>Pezizomycotina</taxon>
        <taxon>Dothideomycetes</taxon>
        <taxon>Pleosporomycetidae</taxon>
        <taxon>Pleosporales</taxon>
        <taxon>Melanommataceae</taxon>
        <taxon>Melanomma</taxon>
    </lineage>
</organism>
<dbReference type="AlphaFoldDB" id="A0A6A6X2G5"/>
<proteinExistence type="predicted"/>
<feature type="region of interest" description="Disordered" evidence="1">
    <location>
        <begin position="543"/>
        <end position="574"/>
    </location>
</feature>
<protein>
    <recommendedName>
        <fullName evidence="4">RING-type domain-containing protein</fullName>
    </recommendedName>
</protein>
<evidence type="ECO:0000313" key="2">
    <source>
        <dbReference type="EMBL" id="KAF2790556.1"/>
    </source>
</evidence>
<feature type="region of interest" description="Disordered" evidence="1">
    <location>
        <begin position="277"/>
        <end position="357"/>
    </location>
</feature>
<name>A0A6A6X2G5_9PLEO</name>
<feature type="region of interest" description="Disordered" evidence="1">
    <location>
        <begin position="490"/>
        <end position="515"/>
    </location>
</feature>
<evidence type="ECO:0000313" key="3">
    <source>
        <dbReference type="Proteomes" id="UP000799757"/>
    </source>
</evidence>
<feature type="compositionally biased region" description="Pro residues" evidence="1">
    <location>
        <begin position="496"/>
        <end position="507"/>
    </location>
</feature>
<dbReference type="OrthoDB" id="8062037at2759"/>
<evidence type="ECO:0008006" key="4">
    <source>
        <dbReference type="Google" id="ProtNLM"/>
    </source>
</evidence>
<feature type="compositionally biased region" description="Low complexity" evidence="1">
    <location>
        <begin position="306"/>
        <end position="351"/>
    </location>
</feature>
<accession>A0A6A6X2G5</accession>
<dbReference type="Proteomes" id="UP000799757">
    <property type="component" value="Unassembled WGS sequence"/>
</dbReference>
<dbReference type="EMBL" id="MU002067">
    <property type="protein sequence ID" value="KAF2790556.1"/>
    <property type="molecule type" value="Genomic_DNA"/>
</dbReference>
<evidence type="ECO:0000256" key="1">
    <source>
        <dbReference type="SAM" id="MobiDB-lite"/>
    </source>
</evidence>
<feature type="compositionally biased region" description="Acidic residues" evidence="1">
    <location>
        <begin position="559"/>
        <end position="574"/>
    </location>
</feature>